<accession>E1YG31</accession>
<gene>
    <name evidence="1" type="ORF">N47_J05060</name>
</gene>
<protein>
    <submittedName>
        <fullName evidence="1">Uncharacterized protein</fullName>
    </submittedName>
</protein>
<reference evidence="1" key="1">
    <citation type="journal article" date="2011" name="Environ. Microbiol.">
        <title>Genomic insights into the metabolic potential of the polycyclic aromatic hydrocarbon degrading sulfate-reducing Deltaproteobacterium N47.</title>
        <authorList>
            <person name="Bergmann F."/>
            <person name="Selesi D."/>
            <person name="Weinmaier T."/>
            <person name="Tischler P."/>
            <person name="Rattei T."/>
            <person name="Meckenstock R.U."/>
        </authorList>
    </citation>
    <scope>NUCLEOTIDE SEQUENCE</scope>
</reference>
<proteinExistence type="predicted"/>
<dbReference type="AlphaFoldDB" id="E1YG31"/>
<name>E1YG31_9BACT</name>
<sequence length="39" mass="4871">MKTGFPHYIMIFPFMIENQQLCYASRYIRLISHIFYRKI</sequence>
<dbReference type="EMBL" id="FR695872">
    <property type="protein sequence ID" value="CBX29525.1"/>
    <property type="molecule type" value="Genomic_DNA"/>
</dbReference>
<evidence type="ECO:0000313" key="1">
    <source>
        <dbReference type="EMBL" id="CBX29525.1"/>
    </source>
</evidence>
<organism evidence="1">
    <name type="scientific">uncultured Desulfobacterium sp</name>
    <dbReference type="NCBI Taxonomy" id="201089"/>
    <lineage>
        <taxon>Bacteria</taxon>
        <taxon>Pseudomonadati</taxon>
        <taxon>Thermodesulfobacteriota</taxon>
        <taxon>Desulfobacteria</taxon>
        <taxon>Desulfobacterales</taxon>
        <taxon>Desulfobacteriaceae</taxon>
        <taxon>Desulfobacterium</taxon>
        <taxon>environmental samples</taxon>
    </lineage>
</organism>